<evidence type="ECO:0000256" key="1">
    <source>
        <dbReference type="ARBA" id="ARBA00008779"/>
    </source>
</evidence>
<feature type="compositionally biased region" description="Basic and acidic residues" evidence="3">
    <location>
        <begin position="468"/>
        <end position="479"/>
    </location>
</feature>
<evidence type="ECO:0000259" key="4">
    <source>
        <dbReference type="Pfam" id="PF00884"/>
    </source>
</evidence>
<dbReference type="Pfam" id="PF14707">
    <property type="entry name" value="Sulfatase_C"/>
    <property type="match status" value="1"/>
</dbReference>
<dbReference type="InterPro" id="IPR000917">
    <property type="entry name" value="Sulfatase_N"/>
</dbReference>
<dbReference type="PANTHER" id="PTHR42693">
    <property type="entry name" value="ARYLSULFATASE FAMILY MEMBER"/>
    <property type="match status" value="1"/>
</dbReference>
<evidence type="ECO:0000313" key="6">
    <source>
        <dbReference type="Proteomes" id="UP000428260"/>
    </source>
</evidence>
<organism evidence="5 6">
    <name type="scientific">Maribellus comscasis</name>
    <dbReference type="NCBI Taxonomy" id="2681766"/>
    <lineage>
        <taxon>Bacteria</taxon>
        <taxon>Pseudomonadati</taxon>
        <taxon>Bacteroidota</taxon>
        <taxon>Bacteroidia</taxon>
        <taxon>Marinilabiliales</taxon>
        <taxon>Prolixibacteraceae</taxon>
        <taxon>Maribellus</taxon>
    </lineage>
</organism>
<dbReference type="PANTHER" id="PTHR42693:SF53">
    <property type="entry name" value="ENDO-4-O-SULFATASE"/>
    <property type="match status" value="1"/>
</dbReference>
<keyword evidence="2 5" id="KW-0378">Hydrolase</keyword>
<accession>A0A6I6JTL1</accession>
<comment type="similarity">
    <text evidence="1">Belongs to the sulfatase family.</text>
</comment>
<dbReference type="GO" id="GO:0016740">
    <property type="term" value="F:transferase activity"/>
    <property type="evidence" value="ECO:0007669"/>
    <property type="project" value="UniProtKB-KW"/>
</dbReference>
<dbReference type="Pfam" id="PF00884">
    <property type="entry name" value="Sulfatase"/>
    <property type="match status" value="1"/>
</dbReference>
<dbReference type="GO" id="GO:0004065">
    <property type="term" value="F:arylsulfatase activity"/>
    <property type="evidence" value="ECO:0007669"/>
    <property type="project" value="TreeGrafter"/>
</dbReference>
<keyword evidence="5" id="KW-0808">Transferase</keyword>
<dbReference type="CDD" id="cd16026">
    <property type="entry name" value="GALNS_like"/>
    <property type="match status" value="1"/>
</dbReference>
<name>A0A6I6JTL1_9BACT</name>
<dbReference type="InterPro" id="IPR017850">
    <property type="entry name" value="Alkaline_phosphatase_core_sf"/>
</dbReference>
<dbReference type="KEGG" id="mcos:GM418_07390"/>
<reference evidence="5 6" key="1">
    <citation type="submission" date="2019-11" db="EMBL/GenBank/DDBJ databases">
        <authorList>
            <person name="Zheng R.K."/>
            <person name="Sun C.M."/>
        </authorList>
    </citation>
    <scope>NUCLEOTIDE SEQUENCE [LARGE SCALE GENOMIC DNA]</scope>
    <source>
        <strain evidence="5 6">WC007</strain>
    </source>
</reference>
<dbReference type="InterPro" id="IPR050738">
    <property type="entry name" value="Sulfatase"/>
</dbReference>
<dbReference type="RefSeq" id="WP_158864667.1">
    <property type="nucleotide sequence ID" value="NZ_CP046401.1"/>
</dbReference>
<feature type="region of interest" description="Disordered" evidence="3">
    <location>
        <begin position="459"/>
        <end position="479"/>
    </location>
</feature>
<proteinExistence type="inferred from homology"/>
<dbReference type="AlphaFoldDB" id="A0A6I6JTL1"/>
<feature type="domain" description="Sulfatase N-terminal" evidence="4">
    <location>
        <begin position="34"/>
        <end position="343"/>
    </location>
</feature>
<protein>
    <submittedName>
        <fullName evidence="5">Sulfatase-like hydrolase/transferase</fullName>
    </submittedName>
</protein>
<gene>
    <name evidence="5" type="ORF">GM418_07390</name>
</gene>
<evidence type="ECO:0000256" key="3">
    <source>
        <dbReference type="SAM" id="MobiDB-lite"/>
    </source>
</evidence>
<dbReference type="Gene3D" id="3.40.720.10">
    <property type="entry name" value="Alkaline Phosphatase, subunit A"/>
    <property type="match status" value="1"/>
</dbReference>
<keyword evidence="6" id="KW-1185">Reference proteome</keyword>
<dbReference type="Gene3D" id="3.30.1120.10">
    <property type="match status" value="1"/>
</dbReference>
<evidence type="ECO:0000256" key="2">
    <source>
        <dbReference type="ARBA" id="ARBA00022801"/>
    </source>
</evidence>
<dbReference type="Proteomes" id="UP000428260">
    <property type="component" value="Chromosome"/>
</dbReference>
<dbReference type="SUPFAM" id="SSF53649">
    <property type="entry name" value="Alkaline phosphatase-like"/>
    <property type="match status" value="1"/>
</dbReference>
<sequence>MKFSKRLIAVFLIILTSTVFFGFRSSKEKDNNPPNIVLIYLDDMGYGDLTLTGATDYSTPNLDKIASHGMFFSHYYSPQAVCSASRAGLLTGCYPNRIGITGALSHRSTTGISDDEETIAQVLKKKGYATAIFGKWHLGYQKQFLPTKHGFDEFYGIPYSHDMWPLHPTGTYPKLPLYENETIVNPDVRPEDVAHFTADFAQKTIDFIQRNQDKPFFVYWPNPLPHVPLYASERFKGKSEQGMYGDVMMEIDWGIGEIIKTLEATGLDKNTLVIFTSDNGPWLNYGNHAGTTGGLREGKGTSYEGGQRVPCLMMWNGVIPEGVVCNNLVSGIDILPTLAAIADAPLPKNKIDGVNLLPLLKDNFEANPRETFLYYYRKNSLEAVRHGSWKLVFPHPGRTYEGFQPGNDGSPGPLNNNFSFEGGLYDLRRDPGERYDVSESNPEIVKMLEKIAEEARLDLGDDLTGNHGENRREPGRVAN</sequence>
<dbReference type="EMBL" id="CP046401">
    <property type="protein sequence ID" value="QGY43487.1"/>
    <property type="molecule type" value="Genomic_DNA"/>
</dbReference>
<evidence type="ECO:0000313" key="5">
    <source>
        <dbReference type="EMBL" id="QGY43487.1"/>
    </source>
</evidence>